<dbReference type="Proteomes" id="UP000011134">
    <property type="component" value="Unassembled WGS sequence"/>
</dbReference>
<keyword evidence="1" id="KW-0472">Membrane</keyword>
<protein>
    <submittedName>
        <fullName evidence="2">Uncharacterized protein</fullName>
    </submittedName>
</protein>
<evidence type="ECO:0000256" key="1">
    <source>
        <dbReference type="SAM" id="Phobius"/>
    </source>
</evidence>
<accession>L8J733</accession>
<feature type="transmembrane region" description="Helical" evidence="1">
    <location>
        <begin position="6"/>
        <end position="24"/>
    </location>
</feature>
<keyword evidence="3" id="KW-1185">Reference proteome</keyword>
<reference evidence="2 3" key="1">
    <citation type="submission" date="2012-12" db="EMBL/GenBank/DDBJ databases">
        <title>Genome Assembly of Photobacterium sp. AK15.</title>
        <authorList>
            <person name="Khatri I."/>
            <person name="Vaidya B."/>
            <person name="Srinivas T.N.R."/>
            <person name="Subramanian S."/>
            <person name="Pinnaka A."/>
        </authorList>
    </citation>
    <scope>NUCLEOTIDE SEQUENCE [LARGE SCALE GENOMIC DNA]</scope>
    <source>
        <strain evidence="2 3">AK15</strain>
    </source>
</reference>
<evidence type="ECO:0000313" key="3">
    <source>
        <dbReference type="Proteomes" id="UP000011134"/>
    </source>
</evidence>
<sequence>MTTLHLIVGIAFIVNVVLPFVGCLPEHPWVFSGMSGQTD</sequence>
<dbReference type="AlphaFoldDB" id="L8J733"/>
<organism evidence="2 3">
    <name type="scientific">Photobacterium marinum</name>
    <dbReference type="NCBI Taxonomy" id="1056511"/>
    <lineage>
        <taxon>Bacteria</taxon>
        <taxon>Pseudomonadati</taxon>
        <taxon>Pseudomonadota</taxon>
        <taxon>Gammaproteobacteria</taxon>
        <taxon>Vibrionales</taxon>
        <taxon>Vibrionaceae</taxon>
        <taxon>Photobacterium</taxon>
    </lineage>
</organism>
<comment type="caution">
    <text evidence="2">The sequence shown here is derived from an EMBL/GenBank/DDBJ whole genome shotgun (WGS) entry which is preliminary data.</text>
</comment>
<gene>
    <name evidence="2" type="ORF">C942_02231</name>
</gene>
<name>L8J733_9GAMM</name>
<dbReference type="PATRIC" id="fig|1056511.3.peg.3305"/>
<keyword evidence="1" id="KW-0812">Transmembrane</keyword>
<evidence type="ECO:0000313" key="2">
    <source>
        <dbReference type="EMBL" id="ELR64660.1"/>
    </source>
</evidence>
<keyword evidence="1" id="KW-1133">Transmembrane helix</keyword>
<dbReference type="EMBL" id="AMZO01000023">
    <property type="protein sequence ID" value="ELR64660.1"/>
    <property type="molecule type" value="Genomic_DNA"/>
</dbReference>
<proteinExistence type="predicted"/>